<proteinExistence type="predicted"/>
<keyword evidence="3" id="KW-1185">Reference proteome</keyword>
<dbReference type="Gene3D" id="1.25.40.10">
    <property type="entry name" value="Tetratricopeptide repeat domain"/>
    <property type="match status" value="5"/>
</dbReference>
<comment type="caution">
    <text evidence="2">The sequence shown here is derived from an EMBL/GenBank/DDBJ whole genome shotgun (WGS) entry which is preliminary data.</text>
</comment>
<accession>A0AAW0DAJ4</accession>
<dbReference type="PANTHER" id="PTHR19959">
    <property type="entry name" value="KINESIN LIGHT CHAIN"/>
    <property type="match status" value="1"/>
</dbReference>
<dbReference type="PANTHER" id="PTHR19959:SF119">
    <property type="entry name" value="FUNGAL LIPASE-LIKE DOMAIN-CONTAINING PROTEIN"/>
    <property type="match status" value="1"/>
</dbReference>
<reference evidence="2 3" key="1">
    <citation type="journal article" date="2024" name="J Genomics">
        <title>Draft genome sequencing and assembly of Favolaschia claudopus CIRM-BRFM 2984 isolated from oak limbs.</title>
        <authorList>
            <person name="Navarro D."/>
            <person name="Drula E."/>
            <person name="Chaduli D."/>
            <person name="Cazenave R."/>
            <person name="Ahrendt S."/>
            <person name="Wang J."/>
            <person name="Lipzen A."/>
            <person name="Daum C."/>
            <person name="Barry K."/>
            <person name="Grigoriev I.V."/>
            <person name="Favel A."/>
            <person name="Rosso M.N."/>
            <person name="Martin F."/>
        </authorList>
    </citation>
    <scope>NUCLEOTIDE SEQUENCE [LARGE SCALE GENOMIC DNA]</scope>
    <source>
        <strain evidence="2 3">CIRM-BRFM 2984</strain>
    </source>
</reference>
<evidence type="ECO:0000313" key="3">
    <source>
        <dbReference type="Proteomes" id="UP001362999"/>
    </source>
</evidence>
<organism evidence="2 3">
    <name type="scientific">Favolaschia claudopus</name>
    <dbReference type="NCBI Taxonomy" id="2862362"/>
    <lineage>
        <taxon>Eukaryota</taxon>
        <taxon>Fungi</taxon>
        <taxon>Dikarya</taxon>
        <taxon>Basidiomycota</taxon>
        <taxon>Agaricomycotina</taxon>
        <taxon>Agaricomycetes</taxon>
        <taxon>Agaricomycetidae</taxon>
        <taxon>Agaricales</taxon>
        <taxon>Marasmiineae</taxon>
        <taxon>Mycenaceae</taxon>
        <taxon>Favolaschia</taxon>
    </lineage>
</organism>
<dbReference type="EMBL" id="JAWWNJ010000009">
    <property type="protein sequence ID" value="KAK7048035.1"/>
    <property type="molecule type" value="Genomic_DNA"/>
</dbReference>
<dbReference type="Pfam" id="PF12770">
    <property type="entry name" value="CHAT"/>
    <property type="match status" value="1"/>
</dbReference>
<protein>
    <submittedName>
        <fullName evidence="2">CHAT domain-containing protein</fullName>
    </submittedName>
</protein>
<dbReference type="InterPro" id="IPR011990">
    <property type="entry name" value="TPR-like_helical_dom_sf"/>
</dbReference>
<sequence>MSSPEPGPLVNDTIVDNLRITNLRINVPPTTDKIDELQRQLDFLPVHDLRRCKLLDVLAVTRIGLYRETQDIRLADNAIDNYLEALDLQPPDRVGYTGNIANCFFLRFNVTSNEADLEQATKYYREAMNALSPNHTARAVIFNNAATAFSVSFNLFSKLSDLSDLITSLREIVLPTPITPDKCLCELGDSLLLRFYALENADDLAEAISCYRAALQSLPPSSLRTTCLNNLVRSLLQSYQITGETTEIGDAVEFCKEAVAAQSPSHPDRAASLEDLATALRIRSQLSDGNASDLEASLEHQKEAVALTATDSPYRAQRLSNLALCVFRKYEKTKVMEELEQSLSLYRETLALQPVDEPNRHVSLNDFATVLGHRFEVLQFRSDLDESVAQLQEAIRLCPPTLPNFRLYCGNLANSLRARFELLKNKRDLNDAIEQQTQLLRLLSAGNKNSASCLAQLGDDFHLRFTVADETGDMKDLDRAIESYTEAHSQGQECMDQLVHALELRFRKSGNAEDLDQIVVLCRAKVVDSSSSPNRAIRLAVLANHLLCRSTPLAESNDLEEAIQSIDEALHINPSTSQKSLWHAACLTMLACALSTRFQNLDQLYDLDRAIQCQREALELYPLETLDPATPHQNLIDLLSFRFERLRRREDIDEAIALGEEGINSCTPHLRVDYIVRLSTALRTRFQRYNQTSDIEKAVVWSREVAALDPKFGNELGRSLYLYSDLTGEIRCLDEAISCIRDALDHWTFGDPNYPVILGQLGQTLAARFDRSGDIEYLEEAILLARNILDGVANLNPKDTRTAHSDLADRLLRRYIHFGQLADLDNAVELYRHVNPTDSDTSGWNNETDSIGTRMNIAYSLVASFKASNKVEHLDEGLACYRHALKLCDSVEAARPHCLNNLANALRVRCHELGRPSDIDEAIQLLREALTLYHSPHPDRNMCLMNLGTACLSRFIYVNDEQALDEALERLEEAAENTPADEPLQALCKFNLGTASWYKYQLSPNTDQIYYAKALTMLENATFLPFASVKTRFEAAMQWTVVSHKHRHPSTLKAYRCSLNLLEQWMILNSEVEAQHRFLATEQSQSVTCDGAAAAIDIGDLESAIELLEHGRTVLWSRLQGYRQPLDLLHQKDGHLARRFESLSKELEDHSLRAESQTESVLGPTSRLADEHTKAQRILIQQWDEVVSQIRQIDGFTHFLQPKPYSALQQASSDGPVIYVNVSAFRADAIILLHKQTPTLVPLPDVTPSDLLELCIQMNTALRRRNGAPGGTGQLVSILRTLWTNIAEPVVNRLQSLGVETHSRIWWCPTSYLCGLPLHAAGSYRKSNPQPGLPDLFVSSYTPTLSALLRARTTVPEALPRIMIVGQAQPDLPAVEEEIQELQKLGPFFHTLGGKDVNRETLVSALEQYPWVHFACHAKQDPSPFQSSFQLHDGQITLLDLLRSRRPNAQLAFLSACNTATGDWKTPDETLHLSAALQFSGFQSVVGTLWPMADCDGPEVAREFYRHLFKCERRSSRDSAVALSVATKHLRRQGVPLDRWLNFVHIGA</sequence>
<dbReference type="Proteomes" id="UP001362999">
    <property type="component" value="Unassembled WGS sequence"/>
</dbReference>
<feature type="domain" description="CHAT" evidence="1">
    <location>
        <begin position="1278"/>
        <end position="1547"/>
    </location>
</feature>
<dbReference type="SMART" id="SM00028">
    <property type="entry name" value="TPR"/>
    <property type="match status" value="9"/>
</dbReference>
<evidence type="ECO:0000313" key="2">
    <source>
        <dbReference type="EMBL" id="KAK7048035.1"/>
    </source>
</evidence>
<evidence type="ECO:0000259" key="1">
    <source>
        <dbReference type="Pfam" id="PF12770"/>
    </source>
</evidence>
<dbReference type="SUPFAM" id="SSF48452">
    <property type="entry name" value="TPR-like"/>
    <property type="match status" value="2"/>
</dbReference>
<dbReference type="InterPro" id="IPR024983">
    <property type="entry name" value="CHAT_dom"/>
</dbReference>
<gene>
    <name evidence="2" type="ORF">R3P38DRAFT_3174300</name>
</gene>
<name>A0AAW0DAJ4_9AGAR</name>
<dbReference type="InterPro" id="IPR019734">
    <property type="entry name" value="TPR_rpt"/>
</dbReference>